<keyword evidence="3" id="KW-1185">Reference proteome</keyword>
<dbReference type="Proteomes" id="UP000801492">
    <property type="component" value="Unassembled WGS sequence"/>
</dbReference>
<evidence type="ECO:0000313" key="3">
    <source>
        <dbReference type="Proteomes" id="UP000801492"/>
    </source>
</evidence>
<feature type="compositionally biased region" description="Polar residues" evidence="1">
    <location>
        <begin position="102"/>
        <end position="114"/>
    </location>
</feature>
<dbReference type="OrthoDB" id="6750845at2759"/>
<comment type="caution">
    <text evidence="2">The sequence shown here is derived from an EMBL/GenBank/DDBJ whole genome shotgun (WGS) entry which is preliminary data.</text>
</comment>
<dbReference type="EMBL" id="VTPC01007126">
    <property type="protein sequence ID" value="KAF2894330.1"/>
    <property type="molecule type" value="Genomic_DNA"/>
</dbReference>
<protein>
    <submittedName>
        <fullName evidence="2">Uncharacterized protein</fullName>
    </submittedName>
</protein>
<reference evidence="2" key="1">
    <citation type="submission" date="2019-08" db="EMBL/GenBank/DDBJ databases">
        <title>The genome of the North American firefly Photinus pyralis.</title>
        <authorList>
            <consortium name="Photinus pyralis genome working group"/>
            <person name="Fallon T.R."/>
            <person name="Sander Lower S.E."/>
            <person name="Weng J.-K."/>
        </authorList>
    </citation>
    <scope>NUCLEOTIDE SEQUENCE</scope>
    <source>
        <strain evidence="2">TRF0915ILg1</strain>
        <tissue evidence="2">Whole body</tissue>
    </source>
</reference>
<feature type="compositionally biased region" description="Basic and acidic residues" evidence="1">
    <location>
        <begin position="70"/>
        <end position="82"/>
    </location>
</feature>
<proteinExistence type="predicted"/>
<feature type="compositionally biased region" description="Basic residues" evidence="1">
    <location>
        <begin position="223"/>
        <end position="233"/>
    </location>
</feature>
<evidence type="ECO:0000256" key="1">
    <source>
        <dbReference type="SAM" id="MobiDB-lite"/>
    </source>
</evidence>
<organism evidence="2 3">
    <name type="scientific">Ignelater luminosus</name>
    <name type="common">Cucubano</name>
    <name type="synonym">Pyrophorus luminosus</name>
    <dbReference type="NCBI Taxonomy" id="2038154"/>
    <lineage>
        <taxon>Eukaryota</taxon>
        <taxon>Metazoa</taxon>
        <taxon>Ecdysozoa</taxon>
        <taxon>Arthropoda</taxon>
        <taxon>Hexapoda</taxon>
        <taxon>Insecta</taxon>
        <taxon>Pterygota</taxon>
        <taxon>Neoptera</taxon>
        <taxon>Endopterygota</taxon>
        <taxon>Coleoptera</taxon>
        <taxon>Polyphaga</taxon>
        <taxon>Elateriformia</taxon>
        <taxon>Elateroidea</taxon>
        <taxon>Elateridae</taxon>
        <taxon>Agrypninae</taxon>
        <taxon>Pyrophorini</taxon>
        <taxon>Ignelater</taxon>
    </lineage>
</organism>
<dbReference type="AlphaFoldDB" id="A0A8K0G7C3"/>
<sequence length="248" mass="28275">MEKIRRTRPDVHEPKDLFDLEQWEESPFYYPTTQVGGSKTITAQLYGPARPENCSPPIPIHTEAQQKPNRLRERRAASREDNPAPPTPVPPKTSRTELRPTTEPQRSHGVTTRSYARTLQQAQASAPLKRYFNLRSDRWLKSHPDVPMNICDIPTILKEALPLTAMPVNIQKGFAVTGSRKQTVNRRKCKSAISTDSPIKSVLEDEAHERKDKKQRAGTIMKKLARNRKKGKNKLINAKTKSQAETRR</sequence>
<accession>A0A8K0G7C3</accession>
<feature type="compositionally biased region" description="Basic and acidic residues" evidence="1">
    <location>
        <begin position="202"/>
        <end position="212"/>
    </location>
</feature>
<gene>
    <name evidence="2" type="ORF">ILUMI_11845</name>
</gene>
<feature type="region of interest" description="Disordered" evidence="1">
    <location>
        <begin position="46"/>
        <end position="114"/>
    </location>
</feature>
<feature type="region of interest" description="Disordered" evidence="1">
    <location>
        <begin position="202"/>
        <end position="248"/>
    </location>
</feature>
<name>A0A8K0G7C3_IGNLU</name>
<evidence type="ECO:0000313" key="2">
    <source>
        <dbReference type="EMBL" id="KAF2894330.1"/>
    </source>
</evidence>